<dbReference type="Gene3D" id="3.40.50.150">
    <property type="entry name" value="Vaccinia Virus protein VP39"/>
    <property type="match status" value="1"/>
</dbReference>
<dbReference type="PANTHER" id="PTHR45036">
    <property type="entry name" value="METHYLTRANSFERASE LIKE 7B"/>
    <property type="match status" value="1"/>
</dbReference>
<evidence type="ECO:0000313" key="3">
    <source>
        <dbReference type="Proteomes" id="UP000029859"/>
    </source>
</evidence>
<dbReference type="InterPro" id="IPR029063">
    <property type="entry name" value="SAM-dependent_MTases_sf"/>
</dbReference>
<protein>
    <submittedName>
        <fullName evidence="2">Methyltransferase type 11</fullName>
    </submittedName>
</protein>
<dbReference type="EMBL" id="JRHO01000010">
    <property type="protein sequence ID" value="KGK98856.1"/>
    <property type="molecule type" value="Genomic_DNA"/>
</dbReference>
<dbReference type="SUPFAM" id="SSF53335">
    <property type="entry name" value="S-adenosyl-L-methionine-dependent methyltransferases"/>
    <property type="match status" value="1"/>
</dbReference>
<dbReference type="PANTHER" id="PTHR45036:SF1">
    <property type="entry name" value="METHYLTRANSFERASE LIKE 7A"/>
    <property type="match status" value="1"/>
</dbReference>
<accession>A0A099T3P7</accession>
<dbReference type="RefSeq" id="WP_048194220.1">
    <property type="nucleotide sequence ID" value="NZ_CAAGSM010000003.1"/>
</dbReference>
<feature type="domain" description="Methyltransferase type 11" evidence="1">
    <location>
        <begin position="46"/>
        <end position="139"/>
    </location>
</feature>
<evidence type="ECO:0000313" key="2">
    <source>
        <dbReference type="EMBL" id="KGK98856.1"/>
    </source>
</evidence>
<organism evidence="2 3">
    <name type="scientific">Methanococcoides methylutens</name>
    <dbReference type="NCBI Taxonomy" id="2226"/>
    <lineage>
        <taxon>Archaea</taxon>
        <taxon>Methanobacteriati</taxon>
        <taxon>Methanobacteriota</taxon>
        <taxon>Stenosarchaea group</taxon>
        <taxon>Methanomicrobia</taxon>
        <taxon>Methanosarcinales</taxon>
        <taxon>Methanosarcinaceae</taxon>
        <taxon>Methanococcoides</taxon>
    </lineage>
</organism>
<keyword evidence="3" id="KW-1185">Reference proteome</keyword>
<dbReference type="Proteomes" id="UP000029859">
    <property type="component" value="Unassembled WGS sequence"/>
</dbReference>
<dbReference type="InterPro" id="IPR052356">
    <property type="entry name" value="Thiol_S-MT"/>
</dbReference>
<dbReference type="CDD" id="cd02440">
    <property type="entry name" value="AdoMet_MTases"/>
    <property type="match status" value="1"/>
</dbReference>
<name>A0A099T3P7_METMT</name>
<keyword evidence="2" id="KW-0808">Transferase</keyword>
<dbReference type="AlphaFoldDB" id="A0A099T3P7"/>
<proteinExistence type="predicted"/>
<dbReference type="GO" id="GO:0008757">
    <property type="term" value="F:S-adenosylmethionine-dependent methyltransferase activity"/>
    <property type="evidence" value="ECO:0007669"/>
    <property type="project" value="InterPro"/>
</dbReference>
<comment type="caution">
    <text evidence="2">The sequence shown here is derived from an EMBL/GenBank/DDBJ whole genome shotgun (WGS) entry which is preliminary data.</text>
</comment>
<sequence length="206" mass="23686">MTETKEVLHRYNRYSHVYDIFETIMEEIAFKRWRPEVFSKVEGRCLEVGFGTGKNFTHYPKDKDVQIVAIDLSPGMAAKSKKRTTGVDVDMILMDAQHLAFKDNVFDSVVTTFVLCSIPDPVKGVEEFVRVCKPDGKIINMEHVRTRNRLIAFMQDLMNPITNGFFGFNVNRDTRTNIEKGGATVIEDKHMTITDIFRLFVSKPNK</sequence>
<reference evidence="2 3" key="1">
    <citation type="submission" date="2014-09" db="EMBL/GenBank/DDBJ databases">
        <title>Draft genome sequence of an obligately methylotrophic methanogen, Methanococcoides methylutens, isolated from marine sediment.</title>
        <authorList>
            <person name="Guan Y."/>
            <person name="Ngugi D.K."/>
            <person name="Blom J."/>
            <person name="Ali S."/>
            <person name="Ferry J.G."/>
            <person name="Stingl U."/>
        </authorList>
    </citation>
    <scope>NUCLEOTIDE SEQUENCE [LARGE SCALE GENOMIC DNA]</scope>
    <source>
        <strain evidence="2 3">DSM 2657</strain>
    </source>
</reference>
<gene>
    <name evidence="2" type="ORF">LI82_06065</name>
</gene>
<dbReference type="GO" id="GO:0032259">
    <property type="term" value="P:methylation"/>
    <property type="evidence" value="ECO:0007669"/>
    <property type="project" value="UniProtKB-KW"/>
</dbReference>
<dbReference type="Pfam" id="PF08241">
    <property type="entry name" value="Methyltransf_11"/>
    <property type="match status" value="1"/>
</dbReference>
<dbReference type="InterPro" id="IPR013216">
    <property type="entry name" value="Methyltransf_11"/>
</dbReference>
<evidence type="ECO:0000259" key="1">
    <source>
        <dbReference type="Pfam" id="PF08241"/>
    </source>
</evidence>
<keyword evidence="2" id="KW-0489">Methyltransferase</keyword>